<feature type="compositionally biased region" description="Basic and acidic residues" evidence="1">
    <location>
        <begin position="71"/>
        <end position="81"/>
    </location>
</feature>
<accession>A0A438D876</accession>
<reference evidence="2 3" key="1">
    <citation type="journal article" date="2018" name="PLoS Genet.">
        <title>Population sequencing reveals clonal diversity and ancestral inbreeding in the grapevine cultivar Chardonnay.</title>
        <authorList>
            <person name="Roach M.J."/>
            <person name="Johnson D.L."/>
            <person name="Bohlmann J."/>
            <person name="van Vuuren H.J."/>
            <person name="Jones S.J."/>
            <person name="Pretorius I.S."/>
            <person name="Schmidt S.A."/>
            <person name="Borneman A.R."/>
        </authorList>
    </citation>
    <scope>NUCLEOTIDE SEQUENCE [LARGE SCALE GENOMIC DNA]</scope>
    <source>
        <strain evidence="3">cv. Chardonnay</strain>
        <tissue evidence="2">Leaf</tissue>
    </source>
</reference>
<proteinExistence type="predicted"/>
<gene>
    <name evidence="2" type="ORF">CK203_092748</name>
</gene>
<comment type="caution">
    <text evidence="2">The sequence shown here is derived from an EMBL/GenBank/DDBJ whole genome shotgun (WGS) entry which is preliminary data.</text>
</comment>
<feature type="region of interest" description="Disordered" evidence="1">
    <location>
        <begin position="68"/>
        <end position="89"/>
    </location>
</feature>
<sequence length="89" mass="10104">MMCYRSRFRLRDLLTTSDREVKGQTPGITKGQCILEPPGSPLICVMSGLVNDPYLRIMLHRMKAQTPLVSHQRDNVTKDPSCRTQCVRG</sequence>
<organism evidence="2 3">
    <name type="scientific">Vitis vinifera</name>
    <name type="common">Grape</name>
    <dbReference type="NCBI Taxonomy" id="29760"/>
    <lineage>
        <taxon>Eukaryota</taxon>
        <taxon>Viridiplantae</taxon>
        <taxon>Streptophyta</taxon>
        <taxon>Embryophyta</taxon>
        <taxon>Tracheophyta</taxon>
        <taxon>Spermatophyta</taxon>
        <taxon>Magnoliopsida</taxon>
        <taxon>eudicotyledons</taxon>
        <taxon>Gunneridae</taxon>
        <taxon>Pentapetalae</taxon>
        <taxon>rosids</taxon>
        <taxon>Vitales</taxon>
        <taxon>Vitaceae</taxon>
        <taxon>Viteae</taxon>
        <taxon>Vitis</taxon>
    </lineage>
</organism>
<evidence type="ECO:0000313" key="2">
    <source>
        <dbReference type="EMBL" id="RVW31659.1"/>
    </source>
</evidence>
<dbReference type="Proteomes" id="UP000288805">
    <property type="component" value="Unassembled WGS sequence"/>
</dbReference>
<dbReference type="EMBL" id="QGNW01001746">
    <property type="protein sequence ID" value="RVW31659.1"/>
    <property type="molecule type" value="Genomic_DNA"/>
</dbReference>
<evidence type="ECO:0000256" key="1">
    <source>
        <dbReference type="SAM" id="MobiDB-lite"/>
    </source>
</evidence>
<dbReference type="AlphaFoldDB" id="A0A438D876"/>
<protein>
    <submittedName>
        <fullName evidence="2">Uncharacterized protein</fullName>
    </submittedName>
</protein>
<name>A0A438D876_VITVI</name>
<evidence type="ECO:0000313" key="3">
    <source>
        <dbReference type="Proteomes" id="UP000288805"/>
    </source>
</evidence>